<feature type="compositionally biased region" description="Low complexity" evidence="1">
    <location>
        <begin position="53"/>
        <end position="71"/>
    </location>
</feature>
<protein>
    <submittedName>
        <fullName evidence="2">Uncharacterized protein</fullName>
    </submittedName>
</protein>
<reference evidence="2 3" key="1">
    <citation type="submission" date="2020-01" db="EMBL/GenBank/DDBJ databases">
        <title>Sphingomonas sp. strain CSW-10.</title>
        <authorList>
            <person name="Chen W.-M."/>
        </authorList>
    </citation>
    <scope>NUCLEOTIDE SEQUENCE [LARGE SCALE GENOMIC DNA]</scope>
    <source>
        <strain evidence="2 3">CSW-10</strain>
    </source>
</reference>
<proteinExistence type="predicted"/>
<sequence length="100" mass="10073">MEITVQPHGQDAGVRSVNQVGFDMLRSVFAARQASTATVRALSSVQASDTQASLSSDSESPSSLALLTGRRPAGGGPLGGAFADHSGKGHPVAIQGDLNG</sequence>
<dbReference type="EMBL" id="CP053015">
    <property type="protein sequence ID" value="QJQ31484.1"/>
    <property type="molecule type" value="Genomic_DNA"/>
</dbReference>
<gene>
    <name evidence="2" type="ORF">GV829_02660</name>
</gene>
<evidence type="ECO:0000256" key="1">
    <source>
        <dbReference type="SAM" id="MobiDB-lite"/>
    </source>
</evidence>
<accession>A0A6M4AQV5</accession>
<evidence type="ECO:0000313" key="2">
    <source>
        <dbReference type="EMBL" id="QJQ31484.1"/>
    </source>
</evidence>
<dbReference type="KEGG" id="slan:GV829_02660"/>
<feature type="compositionally biased region" description="Polar residues" evidence="1">
    <location>
        <begin position="43"/>
        <end position="52"/>
    </location>
</feature>
<keyword evidence="3" id="KW-1185">Reference proteome</keyword>
<name>A0A6M4AQV5_9SPHN</name>
<dbReference type="RefSeq" id="WP_169943704.1">
    <property type="nucleotide sequence ID" value="NZ_CP053015.1"/>
</dbReference>
<dbReference type="AlphaFoldDB" id="A0A6M4AQV5"/>
<evidence type="ECO:0000313" key="3">
    <source>
        <dbReference type="Proteomes" id="UP000503018"/>
    </source>
</evidence>
<dbReference type="Proteomes" id="UP000503018">
    <property type="component" value="Chromosome"/>
</dbReference>
<organism evidence="2 3">
    <name type="scientific">Sphingomonas lacunae</name>
    <dbReference type="NCBI Taxonomy" id="2698828"/>
    <lineage>
        <taxon>Bacteria</taxon>
        <taxon>Pseudomonadati</taxon>
        <taxon>Pseudomonadota</taxon>
        <taxon>Alphaproteobacteria</taxon>
        <taxon>Sphingomonadales</taxon>
        <taxon>Sphingomonadaceae</taxon>
        <taxon>Sphingomonas</taxon>
    </lineage>
</organism>
<feature type="region of interest" description="Disordered" evidence="1">
    <location>
        <begin position="43"/>
        <end position="100"/>
    </location>
</feature>